<keyword evidence="1" id="KW-0732">Signal</keyword>
<dbReference type="EMBL" id="CP032157">
    <property type="protein sequence ID" value="AXY73717.1"/>
    <property type="molecule type" value="Genomic_DNA"/>
</dbReference>
<dbReference type="RefSeq" id="WP_119049552.1">
    <property type="nucleotide sequence ID" value="NZ_CP032157.1"/>
</dbReference>
<evidence type="ECO:0000313" key="3">
    <source>
        <dbReference type="Proteomes" id="UP000263900"/>
    </source>
</evidence>
<name>A0A3B7MJD2_9BACT</name>
<proteinExistence type="predicted"/>
<dbReference type="PROSITE" id="PS51257">
    <property type="entry name" value="PROKAR_LIPOPROTEIN"/>
    <property type="match status" value="1"/>
</dbReference>
<evidence type="ECO:0000256" key="1">
    <source>
        <dbReference type="SAM" id="SignalP"/>
    </source>
</evidence>
<gene>
    <name evidence="2" type="ORF">D3H65_06875</name>
</gene>
<dbReference type="Proteomes" id="UP000263900">
    <property type="component" value="Chromosome"/>
</dbReference>
<sequence>MRYPFYILLYLIVSCFSSGAQQQSIIYDATTIMNAKYGLYALLTPLPGTADGGAPFTARHPLNGKEFTPLPAKFNIDSAKAVIYEVLRRNANLPVGSTPAVIMAAYAGNPFLKTIDTDNPVAFKHGIDINAVTPFIVSNLSGGLGSNILGNIVNGTADFLIKRAQEEISISVFERLKAILAQYPEFGKLFPNTCALIEPIPAYEYSRALQAFKAAIKEDMEGFIGHIGSLYDIPRYQLLNQKVPSLTLLFSASTVIAEANGDKSFAAGVSVLSQQNFLHASNNYAAVIQTLAVISNSLTDQSLNDPPNKPLNYIHPQYIAKVTHDDPAMLALLSKVYLGLLWQKTQAITFVTNAGSQTVAQFLNRWNLSPTIQDALNVVNKIVALMQTAEDGLKEVKAWEQTSAQLTGKNQLNTKRLTYYANLVSALLDLAILYKDPAKPAVNTRIQEIATWFPQFTTAVITMVKNFSEEEYNLGIAKLADVLTILSNYLETVEKNKAETKALSSAVKLSLDGEKAAFNTRINAIDGKINAITHTGNPALDRENEALRQEYLAEKQLIQKKIEEVDAQLEDKHHLLFKLPTVIKYVNLLAAVSKAENSAAVEKLLETYALPAGSSRIKKVTDFNIAVNAYVGGFFGRSGVPGSGFTNRYGLTAPIGFSMSHGFYKAGSISAFLGVFDIGGTIRYKLDNQGKYQQDVSLAGIVSPGIHAVYGFPWYLPLSAGIGCQWVSPVTADADKISLKPSFNAFLAVDIPLFNLTRSK</sequence>
<reference evidence="2 3" key="1">
    <citation type="submission" date="2018-09" db="EMBL/GenBank/DDBJ databases">
        <title>Genome sequencing of strain 6GH32-13.</title>
        <authorList>
            <person name="Weon H.-Y."/>
            <person name="Heo J."/>
            <person name="Kwon S.-W."/>
        </authorList>
    </citation>
    <scope>NUCLEOTIDE SEQUENCE [LARGE SCALE GENOMIC DNA]</scope>
    <source>
        <strain evidence="2 3">5GH32-13</strain>
    </source>
</reference>
<feature type="signal peptide" evidence="1">
    <location>
        <begin position="1"/>
        <end position="20"/>
    </location>
</feature>
<evidence type="ECO:0000313" key="2">
    <source>
        <dbReference type="EMBL" id="AXY73717.1"/>
    </source>
</evidence>
<dbReference type="OrthoDB" id="1488584at2"/>
<feature type="chain" id="PRO_5017598854" evidence="1">
    <location>
        <begin position="21"/>
        <end position="760"/>
    </location>
</feature>
<dbReference type="AlphaFoldDB" id="A0A3B7MJD2"/>
<accession>A0A3B7MJD2</accession>
<dbReference type="KEGG" id="pseg:D3H65_06875"/>
<keyword evidence="3" id="KW-1185">Reference proteome</keyword>
<organism evidence="2 3">
    <name type="scientific">Paraflavitalea soli</name>
    <dbReference type="NCBI Taxonomy" id="2315862"/>
    <lineage>
        <taxon>Bacteria</taxon>
        <taxon>Pseudomonadati</taxon>
        <taxon>Bacteroidota</taxon>
        <taxon>Chitinophagia</taxon>
        <taxon>Chitinophagales</taxon>
        <taxon>Chitinophagaceae</taxon>
        <taxon>Paraflavitalea</taxon>
    </lineage>
</organism>
<protein>
    <submittedName>
        <fullName evidence="2">Uncharacterized protein</fullName>
    </submittedName>
</protein>